<dbReference type="SUPFAM" id="SSF51735">
    <property type="entry name" value="NAD(P)-binding Rossmann-fold domains"/>
    <property type="match status" value="1"/>
</dbReference>
<comment type="caution">
    <text evidence="2">The sequence shown here is derived from an EMBL/GenBank/DDBJ whole genome shotgun (WGS) entry which is preliminary data.</text>
</comment>
<accession>A0ABV7F0W3</accession>
<dbReference type="PANTHER" id="PTHR12126:SF11">
    <property type="entry name" value="NADH DEHYDROGENASE [UBIQUINONE] 1 ALPHA SUBCOMPLEX SUBUNIT 9, MITOCHONDRIAL"/>
    <property type="match status" value="1"/>
</dbReference>
<dbReference type="Proteomes" id="UP001595530">
    <property type="component" value="Unassembled WGS sequence"/>
</dbReference>
<dbReference type="RefSeq" id="WP_390322116.1">
    <property type="nucleotide sequence ID" value="NZ_JBHRTP010000022.1"/>
</dbReference>
<dbReference type="Pfam" id="PF01370">
    <property type="entry name" value="Epimerase"/>
    <property type="match status" value="1"/>
</dbReference>
<evidence type="ECO:0000259" key="1">
    <source>
        <dbReference type="Pfam" id="PF01370"/>
    </source>
</evidence>
<evidence type="ECO:0000313" key="3">
    <source>
        <dbReference type="Proteomes" id="UP001595530"/>
    </source>
</evidence>
<protein>
    <submittedName>
        <fullName evidence="2">Complex I NDUFA9 subunit family protein</fullName>
    </submittedName>
</protein>
<reference evidence="3" key="1">
    <citation type="journal article" date="2019" name="Int. J. Syst. Evol. Microbiol.">
        <title>The Global Catalogue of Microorganisms (GCM) 10K type strain sequencing project: providing services to taxonomists for standard genome sequencing and annotation.</title>
        <authorList>
            <consortium name="The Broad Institute Genomics Platform"/>
            <consortium name="The Broad Institute Genome Sequencing Center for Infectious Disease"/>
            <person name="Wu L."/>
            <person name="Ma J."/>
        </authorList>
    </citation>
    <scope>NUCLEOTIDE SEQUENCE [LARGE SCALE GENOMIC DNA]</scope>
    <source>
        <strain evidence="3">KCTC 42986</strain>
    </source>
</reference>
<evidence type="ECO:0000313" key="2">
    <source>
        <dbReference type="EMBL" id="MFC3107831.1"/>
    </source>
</evidence>
<proteinExistence type="predicted"/>
<dbReference type="PANTHER" id="PTHR12126">
    <property type="entry name" value="NADH-UBIQUINONE OXIDOREDUCTASE 39 KDA SUBUNIT-RELATED"/>
    <property type="match status" value="1"/>
</dbReference>
<dbReference type="CDD" id="cd05271">
    <property type="entry name" value="NDUFA9_like_SDR_a"/>
    <property type="match status" value="1"/>
</dbReference>
<name>A0ABV7F0W3_9BURK</name>
<keyword evidence="3" id="KW-1185">Reference proteome</keyword>
<dbReference type="EMBL" id="JBHRTP010000022">
    <property type="protein sequence ID" value="MFC3107831.1"/>
    <property type="molecule type" value="Genomic_DNA"/>
</dbReference>
<sequence>MTYRMVLVIGGTGFIGSHIVAQLAAAGVSIVVPTRHYERARHLLELPTVDLVQADVHDAAALHQLMQDVDAVINLVGILHSRPGVPYGPDFAAAHVALPTKIVAACAATGVTRYLHMSALGASLTAASMYLRSKADGETAAFSRPEVKTTVFRPSVVFGAEDHFLNMFAAMQKWFPVIPLGAADAKFQPIHVEDVARAYVHALDNPRTIGQVYELAGPKVYTLRKLVQLAGQYSGHARPVIALPSTLARWQAWLLEHAPGEPLMTRDNLDSMRCDNVASGPIAAELDIQPAALEAVAPHYLAGRDQSGRLDAYRRNAKR</sequence>
<feature type="domain" description="NAD-dependent epimerase/dehydratase" evidence="1">
    <location>
        <begin position="6"/>
        <end position="215"/>
    </location>
</feature>
<dbReference type="InterPro" id="IPR036291">
    <property type="entry name" value="NAD(P)-bd_dom_sf"/>
</dbReference>
<dbReference type="InterPro" id="IPR001509">
    <property type="entry name" value="Epimerase_deHydtase"/>
</dbReference>
<dbReference type="InterPro" id="IPR051207">
    <property type="entry name" value="ComplexI_NDUFA9_subunit"/>
</dbReference>
<organism evidence="2 3">
    <name type="scientific">Undibacterium arcticum</name>
    <dbReference type="NCBI Taxonomy" id="1762892"/>
    <lineage>
        <taxon>Bacteria</taxon>
        <taxon>Pseudomonadati</taxon>
        <taxon>Pseudomonadota</taxon>
        <taxon>Betaproteobacteria</taxon>
        <taxon>Burkholderiales</taxon>
        <taxon>Oxalobacteraceae</taxon>
        <taxon>Undibacterium</taxon>
    </lineage>
</organism>
<gene>
    <name evidence="2" type="ORF">ACFOFO_07645</name>
</gene>
<dbReference type="Gene3D" id="3.40.50.720">
    <property type="entry name" value="NAD(P)-binding Rossmann-like Domain"/>
    <property type="match status" value="1"/>
</dbReference>